<dbReference type="Pfam" id="PF17853">
    <property type="entry name" value="GGDEF_2"/>
    <property type="match status" value="1"/>
</dbReference>
<dbReference type="Gene3D" id="1.10.10.2840">
    <property type="entry name" value="PucR C-terminal helix-turn-helix domain"/>
    <property type="match status" value="1"/>
</dbReference>
<dbReference type="AlphaFoldDB" id="A0A852ZWD8"/>
<evidence type="ECO:0000256" key="1">
    <source>
        <dbReference type="ARBA" id="ARBA00006754"/>
    </source>
</evidence>
<feature type="domain" description="PucR C-terminal helix-turn-helix" evidence="3">
    <location>
        <begin position="384"/>
        <end position="441"/>
    </location>
</feature>
<dbReference type="Proteomes" id="UP000567795">
    <property type="component" value="Unassembled WGS sequence"/>
</dbReference>
<feature type="domain" description="CdaR GGDEF-like" evidence="4">
    <location>
        <begin position="226"/>
        <end position="337"/>
    </location>
</feature>
<name>A0A852ZWD8_9ACTN</name>
<feature type="compositionally biased region" description="Pro residues" evidence="2">
    <location>
        <begin position="39"/>
        <end position="48"/>
    </location>
</feature>
<comment type="similarity">
    <text evidence="1">Belongs to the CdaR family.</text>
</comment>
<evidence type="ECO:0000313" key="5">
    <source>
        <dbReference type="EMBL" id="NYI06713.1"/>
    </source>
</evidence>
<dbReference type="InterPro" id="IPR042070">
    <property type="entry name" value="PucR_C-HTH_sf"/>
</dbReference>
<keyword evidence="5" id="KW-0238">DNA-binding</keyword>
<feature type="compositionally biased region" description="Basic and acidic residues" evidence="2">
    <location>
        <begin position="66"/>
        <end position="81"/>
    </location>
</feature>
<accession>A0A852ZWD8</accession>
<keyword evidence="6" id="KW-1185">Reference proteome</keyword>
<dbReference type="InterPro" id="IPR025736">
    <property type="entry name" value="PucR_C-HTH_dom"/>
</dbReference>
<dbReference type="InterPro" id="IPR051448">
    <property type="entry name" value="CdaR-like_regulators"/>
</dbReference>
<evidence type="ECO:0000313" key="6">
    <source>
        <dbReference type="Proteomes" id="UP000567795"/>
    </source>
</evidence>
<organism evidence="5 6">
    <name type="scientific">Allostreptomyces psammosilenae</name>
    <dbReference type="NCBI Taxonomy" id="1892865"/>
    <lineage>
        <taxon>Bacteria</taxon>
        <taxon>Bacillati</taxon>
        <taxon>Actinomycetota</taxon>
        <taxon>Actinomycetes</taxon>
        <taxon>Kitasatosporales</taxon>
        <taxon>Streptomycetaceae</taxon>
        <taxon>Allostreptomyces</taxon>
    </lineage>
</organism>
<protein>
    <submittedName>
        <fullName evidence="5">DNA-binding PucR family transcriptional regulator</fullName>
    </submittedName>
</protein>
<feature type="compositionally biased region" description="Low complexity" evidence="2">
    <location>
        <begin position="11"/>
        <end position="38"/>
    </location>
</feature>
<evidence type="ECO:0000259" key="4">
    <source>
        <dbReference type="Pfam" id="PF17853"/>
    </source>
</evidence>
<dbReference type="GO" id="GO:0003677">
    <property type="term" value="F:DNA binding"/>
    <property type="evidence" value="ECO:0007669"/>
    <property type="project" value="UniProtKB-KW"/>
</dbReference>
<dbReference type="EMBL" id="JACBZD010000001">
    <property type="protein sequence ID" value="NYI06713.1"/>
    <property type="molecule type" value="Genomic_DNA"/>
</dbReference>
<dbReference type="PANTHER" id="PTHR33744:SF7">
    <property type="entry name" value="PUCR FAMILY TRANSCRIPTIONAL REGULATOR"/>
    <property type="match status" value="1"/>
</dbReference>
<gene>
    <name evidence="5" type="ORF">FHU37_003656</name>
</gene>
<evidence type="ECO:0000259" key="3">
    <source>
        <dbReference type="Pfam" id="PF13556"/>
    </source>
</evidence>
<feature type="region of interest" description="Disordered" evidence="2">
    <location>
        <begin position="1"/>
        <end position="81"/>
    </location>
</feature>
<reference evidence="5 6" key="1">
    <citation type="submission" date="2020-07" db="EMBL/GenBank/DDBJ databases">
        <title>Sequencing the genomes of 1000 actinobacteria strains.</title>
        <authorList>
            <person name="Klenk H.-P."/>
        </authorList>
    </citation>
    <scope>NUCLEOTIDE SEQUENCE [LARGE SCALE GENOMIC DNA]</scope>
    <source>
        <strain evidence="5 6">DSM 42178</strain>
    </source>
</reference>
<dbReference type="InterPro" id="IPR041522">
    <property type="entry name" value="CdaR_GGDEF"/>
</dbReference>
<proteinExistence type="inferred from homology"/>
<dbReference type="PANTHER" id="PTHR33744">
    <property type="entry name" value="CARBOHYDRATE DIACID REGULATOR"/>
    <property type="match status" value="1"/>
</dbReference>
<evidence type="ECO:0000256" key="2">
    <source>
        <dbReference type="SAM" id="MobiDB-lite"/>
    </source>
</evidence>
<sequence length="449" mass="47119">MPAPTHSDQRAAGGEPNGAPTPAEPANATATSRSTAGGPKPPTAPKPAGPAHRGAVRPPGPPAPPRAKDHEGAVRRLEKASSRLATAAISRMDDTLAWYRAMPPEHRSWIGLVAQAGIAAFIEWFRRPDHAQAVSTDVFGTAPRELTRAVTLRQTVELVRATIEVVENAIEEVAGPGDEAVLREAVLVYAREIAFATARVYAQAAEARGAWDARLEALVVHAVVGGDADESMLSRAAALGWRSPGSVAVLVGNAPDGDSELVVDSIRRAARHARLHALTGVLGERLVVVLGGADDPLHAAKALIGQFAAGPVVVGPAVPGLLEATSSAQAALAGLRACPAWPDAPRPVSADDLLPERALAGDEMARRQLVEDLYSPLKEAGSALLDTLSVYLEQAASLEGAARMLFVHPNTVRYRLRRVTDVTGYTPTEARSAFTLRLALALGRLSQEP</sequence>
<comment type="caution">
    <text evidence="5">The sequence shown here is derived from an EMBL/GenBank/DDBJ whole genome shotgun (WGS) entry which is preliminary data.</text>
</comment>
<dbReference type="Pfam" id="PF13556">
    <property type="entry name" value="HTH_30"/>
    <property type="match status" value="1"/>
</dbReference>